<proteinExistence type="predicted"/>
<dbReference type="Gene3D" id="2.40.128.20">
    <property type="match status" value="1"/>
</dbReference>
<evidence type="ECO:0000313" key="5">
    <source>
        <dbReference type="WBParaSite" id="Pan_g13033.t1"/>
    </source>
</evidence>
<feature type="disulfide bond" evidence="1">
    <location>
        <begin position="57"/>
        <end position="66"/>
    </location>
</feature>
<keyword evidence="1" id="KW-1015">Disulfide bond</keyword>
<dbReference type="AlphaFoldDB" id="A0A7E4UUL6"/>
<comment type="caution">
    <text evidence="1">Lacks conserved residue(s) required for the propagation of feature annotation.</text>
</comment>
<reference evidence="4" key="1">
    <citation type="journal article" date="2013" name="Genetics">
        <title>The draft genome and transcriptome of Panagrellus redivivus are shaped by the harsh demands of a free-living lifestyle.</title>
        <authorList>
            <person name="Srinivasan J."/>
            <person name="Dillman A.R."/>
            <person name="Macchietto M.G."/>
            <person name="Heikkinen L."/>
            <person name="Lakso M."/>
            <person name="Fracchia K.M."/>
            <person name="Antoshechkin I."/>
            <person name="Mortazavi A."/>
            <person name="Wong G."/>
            <person name="Sternberg P.W."/>
        </authorList>
    </citation>
    <scope>NUCLEOTIDE SEQUENCE [LARGE SCALE GENOMIC DNA]</scope>
    <source>
        <strain evidence="4">MT8872</strain>
    </source>
</reference>
<feature type="domain" description="EGF-like" evidence="3">
    <location>
        <begin position="28"/>
        <end position="67"/>
    </location>
</feature>
<dbReference type="Proteomes" id="UP000492821">
    <property type="component" value="Unassembled WGS sequence"/>
</dbReference>
<feature type="chain" id="PRO_5028867876" evidence="2">
    <location>
        <begin position="19"/>
        <end position="304"/>
    </location>
</feature>
<name>A0A7E4UUL6_PANRE</name>
<evidence type="ECO:0000256" key="1">
    <source>
        <dbReference type="PROSITE-ProRule" id="PRU00076"/>
    </source>
</evidence>
<dbReference type="PANTHER" id="PTHR15854">
    <property type="entry name" value="THAP4 PROTEIN"/>
    <property type="match status" value="1"/>
</dbReference>
<dbReference type="Pfam" id="PF08768">
    <property type="entry name" value="THAP4_heme-bd"/>
    <property type="match status" value="1"/>
</dbReference>
<dbReference type="WBParaSite" id="Pan_g13033.t1">
    <property type="protein sequence ID" value="Pan_g13033.t1"/>
    <property type="gene ID" value="Pan_g13033"/>
</dbReference>
<keyword evidence="1" id="KW-0245">EGF-like domain</keyword>
<accession>A0A7E4UUL6</accession>
<dbReference type="PROSITE" id="PS00022">
    <property type="entry name" value="EGF_1"/>
    <property type="match status" value="1"/>
</dbReference>
<evidence type="ECO:0000313" key="4">
    <source>
        <dbReference type="Proteomes" id="UP000492821"/>
    </source>
</evidence>
<reference evidence="5" key="2">
    <citation type="submission" date="2020-10" db="UniProtKB">
        <authorList>
            <consortium name="WormBaseParasite"/>
        </authorList>
    </citation>
    <scope>IDENTIFICATION</scope>
</reference>
<dbReference type="InterPro" id="IPR014878">
    <property type="entry name" value="THAP4-like_heme-bd"/>
</dbReference>
<dbReference type="Pfam" id="PF01549">
    <property type="entry name" value="ShK"/>
    <property type="match status" value="1"/>
</dbReference>
<dbReference type="SUPFAM" id="SSF57196">
    <property type="entry name" value="EGF/Laminin"/>
    <property type="match status" value="1"/>
</dbReference>
<dbReference type="InterPro" id="IPR012674">
    <property type="entry name" value="Calycin"/>
</dbReference>
<dbReference type="InterPro" id="IPR045165">
    <property type="entry name" value="Nitrobindin"/>
</dbReference>
<protein>
    <submittedName>
        <fullName evidence="5">EGF-like domain-containing protein</fullName>
    </submittedName>
</protein>
<dbReference type="InterPro" id="IPR000742">
    <property type="entry name" value="EGF"/>
</dbReference>
<dbReference type="CDD" id="cd00054">
    <property type="entry name" value="EGF_CA"/>
    <property type="match status" value="1"/>
</dbReference>
<organism evidence="4 5">
    <name type="scientific">Panagrellus redivivus</name>
    <name type="common">Microworm</name>
    <dbReference type="NCBI Taxonomy" id="6233"/>
    <lineage>
        <taxon>Eukaryota</taxon>
        <taxon>Metazoa</taxon>
        <taxon>Ecdysozoa</taxon>
        <taxon>Nematoda</taxon>
        <taxon>Chromadorea</taxon>
        <taxon>Rhabditida</taxon>
        <taxon>Tylenchina</taxon>
        <taxon>Panagrolaimomorpha</taxon>
        <taxon>Panagrolaimoidea</taxon>
        <taxon>Panagrolaimidae</taxon>
        <taxon>Panagrellus</taxon>
    </lineage>
</organism>
<feature type="signal peptide" evidence="2">
    <location>
        <begin position="1"/>
        <end position="18"/>
    </location>
</feature>
<keyword evidence="2" id="KW-0732">Signal</keyword>
<dbReference type="PROSITE" id="PS50026">
    <property type="entry name" value="EGF_3"/>
    <property type="match status" value="1"/>
</dbReference>
<keyword evidence="4" id="KW-1185">Reference proteome</keyword>
<dbReference type="SUPFAM" id="SSF50814">
    <property type="entry name" value="Lipocalins"/>
    <property type="match status" value="1"/>
</dbReference>
<sequence>MGLYFVLILLIFITGIDASDKPKLTKDAIDFCTAEDANSCGPVGKCLIQRSGNRCECPDGFMGKECKRPCQDIYKSCVRWHEERRCDWALPISPFFYDNCPHACGRCTYGAKKLKLPLPPILEPLAWIIGEWHTRTRGSGSRYPVPFNGPYEEMLKFSISEIPSFDRPPLNVSITAKSLTDEGTHQEVGFMTVKPFREDTGFAVLNKPEFGDDLVAIEMVSSHGLITIEEGILYNNSIVLSVKYGLKHPSARAEVKEADRTFTLITPVILEEKTRLVTADNRVLKFRKKYIKRFDYLTDFIPVD</sequence>
<dbReference type="PANTHER" id="PTHR15854:SF17">
    <property type="entry name" value="SHKT DOMAIN-CONTAINING PROTEIN"/>
    <property type="match status" value="1"/>
</dbReference>
<dbReference type="Gene3D" id="2.10.25.10">
    <property type="entry name" value="Laminin"/>
    <property type="match status" value="1"/>
</dbReference>
<evidence type="ECO:0000256" key="2">
    <source>
        <dbReference type="SAM" id="SignalP"/>
    </source>
</evidence>
<dbReference type="InterPro" id="IPR003582">
    <property type="entry name" value="ShKT_dom"/>
</dbReference>
<evidence type="ECO:0000259" key="3">
    <source>
        <dbReference type="PROSITE" id="PS50026"/>
    </source>
</evidence>